<reference evidence="2" key="1">
    <citation type="journal article" date="2019" name="Int. J. Syst. Evol. Microbiol.">
        <title>The Global Catalogue of Microorganisms (GCM) 10K type strain sequencing project: providing services to taxonomists for standard genome sequencing and annotation.</title>
        <authorList>
            <consortium name="The Broad Institute Genomics Platform"/>
            <consortium name="The Broad Institute Genome Sequencing Center for Infectious Disease"/>
            <person name="Wu L."/>
            <person name="Ma J."/>
        </authorList>
    </citation>
    <scope>NUCLEOTIDE SEQUENCE [LARGE SCALE GENOMIC DNA]</scope>
    <source>
        <strain evidence="2">CGMCC 4.7106</strain>
    </source>
</reference>
<evidence type="ECO:0000313" key="1">
    <source>
        <dbReference type="EMBL" id="MFD2255369.1"/>
    </source>
</evidence>
<dbReference type="PANTHER" id="PTHR12558">
    <property type="entry name" value="CELL DIVISION CYCLE 16,23,27"/>
    <property type="match status" value="1"/>
</dbReference>
<sequence length="808" mass="90130">MQKFSPSTLSSGSQSLIGLCWLGVAAVALPVFAQAPPRAGIVQEDLRADAGRDYFQRGKNIFDDAQRSVDLQTRRELYLRAADIFSGYINEFPAHPNAEAAWWYMGSSYYQAGMIDDAKRCFSTLLNRFGQGKYAAAAAYTLAADHYNKREYAFAAPLFERFAANAARAEDKPKGNLFAGNCYRLLGRDREAIAAYKRVIADPAGALFRDQAQLAIAHISFKSGKLQEALDAFAAVANSNAPAKYRGEGALHAAITATKLGETELAEKYLRFILFNRGMEEYRPDAQTALMENYYARKEYREVIDLFRKSTLKAEGEKEAMRLMIAARAMMKLDQPAEASELFREIERMVPPENDLAFQASYYRLNCFFKIEGRHVVDQVDAFIQIYGKIHPNDTRIHTAMLMKAETLFAENKVADAAKVYSKIDPTLLSDSNRPGFLYQRGWCLAEAADPQGAIRSLSEFISKYPEDKRVYPALVKRAKAFAEIGEPAKAIADFDKLTMDKAAPEDLASLAWLESARTRRKEGNIENMVIRYKGLLEKVDDLTNNLKAEANYWIGWGMVKSNSPKEAAPFLNKARELRSEAYGKHAGLLLALSYYAGQDPKNLAAEIELAIKGEYVSDIPNQALQWSGMQSYNSGDYDSAARFLEVIANEEEPRTTPKEVWRYLAKALIETGKAADALPAIANVLEVEDSPAWKADALLDRSRALFALKRYGESRKAADEALALRPQGRTSAGLRIVSADLFVQEEKLGEAAADYLYVIQFHDDADLKPLAIYKYIGVLEKQGKADEAAKFKNQLASEFPNWKAPAS</sequence>
<keyword evidence="2" id="KW-1185">Reference proteome</keyword>
<protein>
    <submittedName>
        <fullName evidence="1">Tetratricopeptide repeat protein</fullName>
    </submittedName>
</protein>
<proteinExistence type="predicted"/>
<evidence type="ECO:0000313" key="2">
    <source>
        <dbReference type="Proteomes" id="UP001597375"/>
    </source>
</evidence>
<dbReference type="SUPFAM" id="SSF48452">
    <property type="entry name" value="TPR-like"/>
    <property type="match status" value="3"/>
</dbReference>
<accession>A0ABW5D4Q1</accession>
<dbReference type="PANTHER" id="PTHR12558:SF13">
    <property type="entry name" value="CELL DIVISION CYCLE PROTEIN 27 HOMOLOG"/>
    <property type="match status" value="1"/>
</dbReference>
<dbReference type="Pfam" id="PF13174">
    <property type="entry name" value="TPR_6"/>
    <property type="match status" value="3"/>
</dbReference>
<dbReference type="EMBL" id="JBHUIT010000002">
    <property type="protein sequence ID" value="MFD2255369.1"/>
    <property type="molecule type" value="Genomic_DNA"/>
</dbReference>
<dbReference type="Proteomes" id="UP001597375">
    <property type="component" value="Unassembled WGS sequence"/>
</dbReference>
<name>A0ABW5D4Q1_9BACT</name>
<dbReference type="InterPro" id="IPR019734">
    <property type="entry name" value="TPR_rpt"/>
</dbReference>
<dbReference type="SMART" id="SM00028">
    <property type="entry name" value="TPR"/>
    <property type="match status" value="6"/>
</dbReference>
<dbReference type="Gene3D" id="1.25.40.10">
    <property type="entry name" value="Tetratricopeptide repeat domain"/>
    <property type="match status" value="5"/>
</dbReference>
<comment type="caution">
    <text evidence="1">The sequence shown here is derived from an EMBL/GenBank/DDBJ whole genome shotgun (WGS) entry which is preliminary data.</text>
</comment>
<organism evidence="1 2">
    <name type="scientific">Luteolibacter algae</name>
    <dbReference type="NCBI Taxonomy" id="454151"/>
    <lineage>
        <taxon>Bacteria</taxon>
        <taxon>Pseudomonadati</taxon>
        <taxon>Verrucomicrobiota</taxon>
        <taxon>Verrucomicrobiia</taxon>
        <taxon>Verrucomicrobiales</taxon>
        <taxon>Verrucomicrobiaceae</taxon>
        <taxon>Luteolibacter</taxon>
    </lineage>
</organism>
<dbReference type="InterPro" id="IPR011990">
    <property type="entry name" value="TPR-like_helical_dom_sf"/>
</dbReference>
<dbReference type="Pfam" id="PF13432">
    <property type="entry name" value="TPR_16"/>
    <property type="match status" value="1"/>
</dbReference>
<dbReference type="RefSeq" id="WP_386818028.1">
    <property type="nucleotide sequence ID" value="NZ_JBHUIT010000002.1"/>
</dbReference>
<gene>
    <name evidence="1" type="ORF">ACFSSA_01655</name>
</gene>